<proteinExistence type="predicted"/>
<organism evidence="1">
    <name type="scientific">marine sediment metagenome</name>
    <dbReference type="NCBI Taxonomy" id="412755"/>
    <lineage>
        <taxon>unclassified sequences</taxon>
        <taxon>metagenomes</taxon>
        <taxon>ecological metagenomes</taxon>
    </lineage>
</organism>
<name>A0A0F8ZA44_9ZZZZ</name>
<dbReference type="EMBL" id="LAZR01048987">
    <property type="protein sequence ID" value="KKK90682.1"/>
    <property type="molecule type" value="Genomic_DNA"/>
</dbReference>
<evidence type="ECO:0000313" key="1">
    <source>
        <dbReference type="EMBL" id="KKK90682.1"/>
    </source>
</evidence>
<reference evidence="1" key="1">
    <citation type="journal article" date="2015" name="Nature">
        <title>Complex archaea that bridge the gap between prokaryotes and eukaryotes.</title>
        <authorList>
            <person name="Spang A."/>
            <person name="Saw J.H."/>
            <person name="Jorgensen S.L."/>
            <person name="Zaremba-Niedzwiedzka K."/>
            <person name="Martijn J."/>
            <person name="Lind A.E."/>
            <person name="van Eijk R."/>
            <person name="Schleper C."/>
            <person name="Guy L."/>
            <person name="Ettema T.J."/>
        </authorList>
    </citation>
    <scope>NUCLEOTIDE SEQUENCE</scope>
</reference>
<comment type="caution">
    <text evidence="1">The sequence shown here is derived from an EMBL/GenBank/DDBJ whole genome shotgun (WGS) entry which is preliminary data.</text>
</comment>
<protein>
    <submittedName>
        <fullName evidence="1">Uncharacterized protein</fullName>
    </submittedName>
</protein>
<gene>
    <name evidence="1" type="ORF">LCGC14_2720560</name>
</gene>
<sequence>MKLKKAIEIYKKEKGAPGNAYDWYRRSAKERGKVYIGKKHIDAFNIGNQWHVDDGALKGAVKSHQNHMMLRKKNTEDFSKGIYHGEIDQVIEMEWGGYKNYEGFIYAWSDYLRARKESDGNWYCRLCGSKAKQEYNKKCFINNDYHICRAECTLSKIYCLNCGTKIDF</sequence>
<accession>A0A0F8ZA44</accession>
<dbReference type="AlphaFoldDB" id="A0A0F8ZA44"/>